<gene>
    <name evidence="1" type="ORF">V5O48_019312</name>
</gene>
<evidence type="ECO:0000313" key="1">
    <source>
        <dbReference type="EMBL" id="KAL0562767.1"/>
    </source>
</evidence>
<accession>A0ABR3EIR9</accession>
<proteinExistence type="predicted"/>
<organism evidence="1 2">
    <name type="scientific">Marasmius crinis-equi</name>
    <dbReference type="NCBI Taxonomy" id="585013"/>
    <lineage>
        <taxon>Eukaryota</taxon>
        <taxon>Fungi</taxon>
        <taxon>Dikarya</taxon>
        <taxon>Basidiomycota</taxon>
        <taxon>Agaricomycotina</taxon>
        <taxon>Agaricomycetes</taxon>
        <taxon>Agaricomycetidae</taxon>
        <taxon>Agaricales</taxon>
        <taxon>Marasmiineae</taxon>
        <taxon>Marasmiaceae</taxon>
        <taxon>Marasmius</taxon>
    </lineage>
</organism>
<feature type="non-terminal residue" evidence="1">
    <location>
        <position position="1"/>
    </location>
</feature>
<name>A0ABR3EIR9_9AGAR</name>
<protein>
    <submittedName>
        <fullName evidence="1">Uncharacterized protein</fullName>
    </submittedName>
</protein>
<sequence>LNLCAGQLYFTNYAAYQRTWHALRVGNQDQGLDEVERSRLKYLKTLVGFRRKGLPFDSTPLGKTLKALPLPSGVFESG</sequence>
<comment type="caution">
    <text evidence="1">The sequence shown here is derived from an EMBL/GenBank/DDBJ whole genome shotgun (WGS) entry which is preliminary data.</text>
</comment>
<evidence type="ECO:0000313" key="2">
    <source>
        <dbReference type="Proteomes" id="UP001465976"/>
    </source>
</evidence>
<dbReference type="EMBL" id="JBAHYK010004560">
    <property type="protein sequence ID" value="KAL0562767.1"/>
    <property type="molecule type" value="Genomic_DNA"/>
</dbReference>
<reference evidence="1 2" key="1">
    <citation type="submission" date="2024-02" db="EMBL/GenBank/DDBJ databases">
        <title>A draft genome for the cacao thread blight pathogen Marasmius crinis-equi.</title>
        <authorList>
            <person name="Cohen S.P."/>
            <person name="Baruah I.K."/>
            <person name="Amoako-Attah I."/>
            <person name="Bukari Y."/>
            <person name="Meinhardt L.W."/>
            <person name="Bailey B.A."/>
        </authorList>
    </citation>
    <scope>NUCLEOTIDE SEQUENCE [LARGE SCALE GENOMIC DNA]</scope>
    <source>
        <strain evidence="1 2">GH-76</strain>
    </source>
</reference>
<keyword evidence="2" id="KW-1185">Reference proteome</keyword>
<dbReference type="Proteomes" id="UP001465976">
    <property type="component" value="Unassembled WGS sequence"/>
</dbReference>